<name>A0A974CAK1_XENLA</name>
<accession>A0A974CAK1</accession>
<protein>
    <submittedName>
        <fullName evidence="1">Uncharacterized protein</fullName>
    </submittedName>
</protein>
<gene>
    <name evidence="1" type="ORF">XELAEV_18040952mg</name>
</gene>
<dbReference type="EMBL" id="CM004480">
    <property type="protein sequence ID" value="OCT69639.1"/>
    <property type="molecule type" value="Genomic_DNA"/>
</dbReference>
<organism evidence="1 2">
    <name type="scientific">Xenopus laevis</name>
    <name type="common">African clawed frog</name>
    <dbReference type="NCBI Taxonomy" id="8355"/>
    <lineage>
        <taxon>Eukaryota</taxon>
        <taxon>Metazoa</taxon>
        <taxon>Chordata</taxon>
        <taxon>Craniata</taxon>
        <taxon>Vertebrata</taxon>
        <taxon>Euteleostomi</taxon>
        <taxon>Amphibia</taxon>
        <taxon>Batrachia</taxon>
        <taxon>Anura</taxon>
        <taxon>Pipoidea</taxon>
        <taxon>Pipidae</taxon>
        <taxon>Xenopodinae</taxon>
        <taxon>Xenopus</taxon>
        <taxon>Xenopus</taxon>
    </lineage>
</organism>
<dbReference type="Proteomes" id="UP000694892">
    <property type="component" value="Chromosome 8L"/>
</dbReference>
<evidence type="ECO:0000313" key="2">
    <source>
        <dbReference type="Proteomes" id="UP000694892"/>
    </source>
</evidence>
<dbReference type="AlphaFoldDB" id="A0A974CAK1"/>
<evidence type="ECO:0000313" key="1">
    <source>
        <dbReference type="EMBL" id="OCT69639.1"/>
    </source>
</evidence>
<sequence>MGVQSEYNILWGFSIIWGYRERVQHIIGVQYMGVQREHMGVQFNMGYRERENIWGFSIIRGYRERERV</sequence>
<proteinExistence type="predicted"/>
<reference evidence="2" key="1">
    <citation type="journal article" date="2016" name="Nature">
        <title>Genome evolution in the allotetraploid frog Xenopus laevis.</title>
        <authorList>
            <person name="Session A.M."/>
            <person name="Uno Y."/>
            <person name="Kwon T."/>
            <person name="Chapman J.A."/>
            <person name="Toyoda A."/>
            <person name="Takahashi S."/>
            <person name="Fukui A."/>
            <person name="Hikosaka A."/>
            <person name="Suzuki A."/>
            <person name="Kondo M."/>
            <person name="van Heeringen S.J."/>
            <person name="Quigley I."/>
            <person name="Heinz S."/>
            <person name="Ogino H."/>
            <person name="Ochi H."/>
            <person name="Hellsten U."/>
            <person name="Lyons J.B."/>
            <person name="Simakov O."/>
            <person name="Putnam N."/>
            <person name="Stites J."/>
            <person name="Kuroki Y."/>
            <person name="Tanaka T."/>
            <person name="Michiue T."/>
            <person name="Watanabe M."/>
            <person name="Bogdanovic O."/>
            <person name="Lister R."/>
            <person name="Georgiou G."/>
            <person name="Paranjpe S.S."/>
            <person name="van Kruijsbergen I."/>
            <person name="Shu S."/>
            <person name="Carlson J."/>
            <person name="Kinoshita T."/>
            <person name="Ohta Y."/>
            <person name="Mawaribuchi S."/>
            <person name="Jenkins J."/>
            <person name="Grimwood J."/>
            <person name="Schmutz J."/>
            <person name="Mitros T."/>
            <person name="Mozaffari S.V."/>
            <person name="Suzuki Y."/>
            <person name="Haramoto Y."/>
            <person name="Yamamoto T.S."/>
            <person name="Takagi C."/>
            <person name="Heald R."/>
            <person name="Miller K."/>
            <person name="Haudenschild C."/>
            <person name="Kitzman J."/>
            <person name="Nakayama T."/>
            <person name="Izutsu Y."/>
            <person name="Robert J."/>
            <person name="Fortriede J."/>
            <person name="Burns K."/>
            <person name="Lotay V."/>
            <person name="Karimi K."/>
            <person name="Yasuoka Y."/>
            <person name="Dichmann D.S."/>
            <person name="Flajnik M.F."/>
            <person name="Houston D.W."/>
            <person name="Shendure J."/>
            <person name="DuPasquier L."/>
            <person name="Vize P.D."/>
            <person name="Zorn A.M."/>
            <person name="Ito M."/>
            <person name="Marcotte E.M."/>
            <person name="Wallingford J.B."/>
            <person name="Ito Y."/>
            <person name="Asashima M."/>
            <person name="Ueno N."/>
            <person name="Matsuda Y."/>
            <person name="Veenstra G.J."/>
            <person name="Fujiyama A."/>
            <person name="Harland R.M."/>
            <person name="Taira M."/>
            <person name="Rokhsar D.S."/>
        </authorList>
    </citation>
    <scope>NUCLEOTIDE SEQUENCE [LARGE SCALE GENOMIC DNA]</scope>
    <source>
        <strain evidence="2">J</strain>
    </source>
</reference>